<dbReference type="OrthoDB" id="4188313at2759"/>
<evidence type="ECO:0000313" key="2">
    <source>
        <dbReference type="EMBL" id="KLJ10527.1"/>
    </source>
</evidence>
<feature type="region of interest" description="Disordered" evidence="1">
    <location>
        <begin position="205"/>
        <end position="280"/>
    </location>
</feature>
<keyword evidence="3" id="KW-1185">Reference proteome</keyword>
<feature type="region of interest" description="Disordered" evidence="1">
    <location>
        <begin position="361"/>
        <end position="412"/>
    </location>
</feature>
<dbReference type="AlphaFoldDB" id="A0A0H1BHL2"/>
<gene>
    <name evidence="2" type="ORF">EMPG_14075</name>
</gene>
<evidence type="ECO:0000313" key="3">
    <source>
        <dbReference type="Proteomes" id="UP000053573"/>
    </source>
</evidence>
<protein>
    <submittedName>
        <fullName evidence="2">Uncharacterized protein</fullName>
    </submittedName>
</protein>
<proteinExistence type="predicted"/>
<feature type="region of interest" description="Disordered" evidence="1">
    <location>
        <begin position="1"/>
        <end position="21"/>
    </location>
</feature>
<feature type="compositionally biased region" description="Basic and acidic residues" evidence="1">
    <location>
        <begin position="230"/>
        <end position="245"/>
    </location>
</feature>
<dbReference type="EMBL" id="LDEV01001992">
    <property type="protein sequence ID" value="KLJ10527.1"/>
    <property type="molecule type" value="Genomic_DNA"/>
</dbReference>
<accession>A0A0H1BHL2</accession>
<comment type="caution">
    <text evidence="2">The sequence shown here is derived from an EMBL/GenBank/DDBJ whole genome shotgun (WGS) entry which is preliminary data.</text>
</comment>
<reference evidence="3" key="1">
    <citation type="journal article" date="2015" name="PLoS Genet.">
        <title>The dynamic genome and transcriptome of the human fungal pathogen Blastomyces and close relative Emmonsia.</title>
        <authorList>
            <person name="Munoz J.F."/>
            <person name="Gauthier G.M."/>
            <person name="Desjardins C.A."/>
            <person name="Gallo J.E."/>
            <person name="Holder J."/>
            <person name="Sullivan T.D."/>
            <person name="Marty A.J."/>
            <person name="Carmen J.C."/>
            <person name="Chen Z."/>
            <person name="Ding L."/>
            <person name="Gujja S."/>
            <person name="Magrini V."/>
            <person name="Misas E."/>
            <person name="Mitreva M."/>
            <person name="Priest M."/>
            <person name="Saif S."/>
            <person name="Whiston E.A."/>
            <person name="Young S."/>
            <person name="Zeng Q."/>
            <person name="Goldman W.E."/>
            <person name="Mardis E.R."/>
            <person name="Taylor J.W."/>
            <person name="McEwen J.G."/>
            <person name="Clay O.K."/>
            <person name="Klein B.S."/>
            <person name="Cuomo C.A."/>
        </authorList>
    </citation>
    <scope>NUCLEOTIDE SEQUENCE [LARGE SCALE GENOMIC DNA]</scope>
    <source>
        <strain evidence="3">UAMH 139</strain>
    </source>
</reference>
<feature type="compositionally biased region" description="Polar residues" evidence="1">
    <location>
        <begin position="247"/>
        <end position="280"/>
    </location>
</feature>
<organism evidence="2 3">
    <name type="scientific">Blastomyces silverae</name>
    <dbReference type="NCBI Taxonomy" id="2060906"/>
    <lineage>
        <taxon>Eukaryota</taxon>
        <taxon>Fungi</taxon>
        <taxon>Dikarya</taxon>
        <taxon>Ascomycota</taxon>
        <taxon>Pezizomycotina</taxon>
        <taxon>Eurotiomycetes</taxon>
        <taxon>Eurotiomycetidae</taxon>
        <taxon>Onygenales</taxon>
        <taxon>Ajellomycetaceae</taxon>
        <taxon>Blastomyces</taxon>
    </lineage>
</organism>
<dbReference type="Proteomes" id="UP000053573">
    <property type="component" value="Unassembled WGS sequence"/>
</dbReference>
<evidence type="ECO:0000256" key="1">
    <source>
        <dbReference type="SAM" id="MobiDB-lite"/>
    </source>
</evidence>
<feature type="compositionally biased region" description="Polar residues" evidence="1">
    <location>
        <begin position="387"/>
        <end position="398"/>
    </location>
</feature>
<sequence>MIRRLSTLISPKRAPHRTRENVEDRTRYYDIDNAVASSRPRSPLIDRQCLSPAAETQLQNACLFLFQKIEFPGRWTEFDDTCADQMDASPTSSHFPDLKISSFTIPDHIASVVNGDPAPGSDRLSNEHESGTLDPEEKVCMDLKEKQILSHDYFVDAFEPEQSTAPLLVENVANISSSIDEPNFRSHFSREQNPLHETFTNPLAENWKDSRSGKPPYDAGIQNSILPESVNRESHPTSFSKERNISPHKQQIVINSQLEGSNGPASPLLKNNNPLDTDLKSQTETPAKQIFKINTNLSPILDDQTERDLPISPLSYAQSWTSRSTTGKTIIDANGLEKVMSPVEEQQRRLGLQRAVMEKMSGGFSAPTSPDANRAPTKPTPPTSPTWNMASTKEQSTPCKPADANKLDEQTKNTLVRKLSRLTLGKKKSAAKMTNVLGFSTIVEAR</sequence>
<name>A0A0H1BHL2_9EURO</name>